<dbReference type="Gene3D" id="3.40.50.150">
    <property type="entry name" value="Vaccinia Virus protein VP39"/>
    <property type="match status" value="1"/>
</dbReference>
<dbReference type="GO" id="GO:0005730">
    <property type="term" value="C:nucleolus"/>
    <property type="evidence" value="ECO:0007669"/>
    <property type="project" value="UniProtKB-SubCell"/>
</dbReference>
<evidence type="ECO:0000256" key="9">
    <source>
        <dbReference type="SAM" id="MobiDB-lite"/>
    </source>
</evidence>
<dbReference type="InterPro" id="IPR029063">
    <property type="entry name" value="SAM-dependent_MTases_sf"/>
</dbReference>
<dbReference type="PANTHER" id="PTHR12787:SF0">
    <property type="entry name" value="RIBOSOMAL RNA-PROCESSING PROTEIN 8"/>
    <property type="match status" value="1"/>
</dbReference>
<gene>
    <name evidence="10" type="ORF">LBRM2904_20.5350</name>
</gene>
<dbReference type="KEGG" id="lbz:LBRM_20_4670"/>
<feature type="region of interest" description="Disordered" evidence="9">
    <location>
        <begin position="1"/>
        <end position="87"/>
    </location>
</feature>
<reference evidence="10 11" key="1">
    <citation type="submission" date="2018-09" db="EMBL/GenBank/DDBJ databases">
        <authorList>
            <person name="Peiro R."/>
            <person name="Begona"/>
            <person name="Cbmso G."/>
            <person name="Lopez M."/>
            <person name="Gonzalez S."/>
        </authorList>
    </citation>
    <scope>NUCLEOTIDE SEQUENCE [LARGE SCALE GENOMIC DNA]</scope>
</reference>
<evidence type="ECO:0000256" key="4">
    <source>
        <dbReference type="ARBA" id="ARBA00022603"/>
    </source>
</evidence>
<evidence type="ECO:0000313" key="10">
    <source>
        <dbReference type="EMBL" id="SYZ65491.1"/>
    </source>
</evidence>
<dbReference type="GO" id="GO:0006364">
    <property type="term" value="P:rRNA processing"/>
    <property type="evidence" value="ECO:0007669"/>
    <property type="project" value="UniProtKB-UniRule"/>
</dbReference>
<keyword evidence="6 8" id="KW-0949">S-adenosyl-L-methionine</keyword>
<dbReference type="VEuPathDB" id="TriTrypDB:LbrM.20.4670"/>
<accession>A0A3P3Z5I4</accession>
<keyword evidence="3 8" id="KW-0698">rRNA processing</keyword>
<evidence type="ECO:0000256" key="8">
    <source>
        <dbReference type="RuleBase" id="RU365074"/>
    </source>
</evidence>
<evidence type="ECO:0000256" key="3">
    <source>
        <dbReference type="ARBA" id="ARBA00022552"/>
    </source>
</evidence>
<evidence type="ECO:0000256" key="1">
    <source>
        <dbReference type="ARBA" id="ARBA00004604"/>
    </source>
</evidence>
<dbReference type="GO" id="GO:0032259">
    <property type="term" value="P:methylation"/>
    <property type="evidence" value="ECO:0007669"/>
    <property type="project" value="UniProtKB-KW"/>
</dbReference>
<proteinExistence type="inferred from homology"/>
<keyword evidence="4 8" id="KW-0489">Methyltransferase</keyword>
<evidence type="ECO:0000256" key="2">
    <source>
        <dbReference type="ARBA" id="ARBA00006301"/>
    </source>
</evidence>
<dbReference type="AlphaFoldDB" id="A0A3P3Z5I4"/>
<evidence type="ECO:0000256" key="5">
    <source>
        <dbReference type="ARBA" id="ARBA00022679"/>
    </source>
</evidence>
<comment type="function">
    <text evidence="8">Probable methyltransferase required to silence rDNA.</text>
</comment>
<dbReference type="EMBL" id="LS997619">
    <property type="protein sequence ID" value="SYZ65491.1"/>
    <property type="molecule type" value="Genomic_DNA"/>
</dbReference>
<dbReference type="GO" id="GO:0008168">
    <property type="term" value="F:methyltransferase activity"/>
    <property type="evidence" value="ECO:0007669"/>
    <property type="project" value="UniProtKB-KW"/>
</dbReference>
<sequence length="374" mass="41877">MLGGRHFRKKYDKKQKKKEAKRASQGLVRSRGGSGSSSSAAAAAAEAAVKRKDGSTLKGPVVSHGDYTASRDSANNRKNVPFSNKMEEKIYRKEHRVPKYNSIVDPGRQNLAKAAGASSAAQRRRVLRQKGDEDLLDHFRARLNASTFRLLNEQVYNAPTALASRLLRDESTFRDYHTGYHQQLVQWPMNPNTLIVEALLGDRRGRFLANKGKSMPGHLPPSWVVADMGCGEAQIAAALKPKGYTVHSFDFFALNPLVTVADTTRVPLEDNSVDICVFSLSLMATDYVKSLFEAFRILKPKRLLKIIEVRSRVPFPRKFAELVEDIGFDMDYSDVAGDYFVAFDFIKKDKQAAANTQLRHEPSDVLVPSLYKKR</sequence>
<organism evidence="10 11">
    <name type="scientific">Leishmania braziliensis MHOM/BR/75/M2904</name>
    <dbReference type="NCBI Taxonomy" id="420245"/>
    <lineage>
        <taxon>Eukaryota</taxon>
        <taxon>Discoba</taxon>
        <taxon>Euglenozoa</taxon>
        <taxon>Kinetoplastea</taxon>
        <taxon>Metakinetoplastina</taxon>
        <taxon>Trypanosomatida</taxon>
        <taxon>Trypanosomatidae</taxon>
        <taxon>Leishmaniinae</taxon>
        <taxon>Leishmania</taxon>
        <taxon>Leishmania braziliensis species complex</taxon>
    </lineage>
</organism>
<dbReference type="RefSeq" id="XP_003723018.1">
    <property type="nucleotide sequence ID" value="XM_003722970.1"/>
</dbReference>
<dbReference type="Pfam" id="PF05148">
    <property type="entry name" value="Methyltransf_8"/>
    <property type="match status" value="1"/>
</dbReference>
<name>A0A3P3Z5I4_LEIBR</name>
<dbReference type="SUPFAM" id="SSF53335">
    <property type="entry name" value="S-adenosyl-L-methionine-dependent methyltransferases"/>
    <property type="match status" value="1"/>
</dbReference>
<keyword evidence="7 8" id="KW-0539">Nucleus</keyword>
<feature type="compositionally biased region" description="Polar residues" evidence="9">
    <location>
        <begin position="70"/>
        <end position="82"/>
    </location>
</feature>
<evidence type="ECO:0000256" key="7">
    <source>
        <dbReference type="ARBA" id="ARBA00023242"/>
    </source>
</evidence>
<evidence type="ECO:0000313" key="11">
    <source>
        <dbReference type="Proteomes" id="UP000319462"/>
    </source>
</evidence>
<keyword evidence="5 8" id="KW-0808">Transferase</keyword>
<feature type="compositionally biased region" description="Low complexity" evidence="9">
    <location>
        <begin position="36"/>
        <end position="47"/>
    </location>
</feature>
<evidence type="ECO:0000256" key="6">
    <source>
        <dbReference type="ARBA" id="ARBA00022691"/>
    </source>
</evidence>
<dbReference type="InterPro" id="IPR042036">
    <property type="entry name" value="RRP8_N"/>
</dbReference>
<dbReference type="PANTHER" id="PTHR12787">
    <property type="entry name" value="RIBOSOMAL RNA-PROCESSING PROTEIN 8"/>
    <property type="match status" value="1"/>
</dbReference>
<dbReference type="Gene3D" id="1.10.10.2150">
    <property type="entry name" value="Ribosomal RNA-processing protein 8, N-terminal domain"/>
    <property type="match status" value="1"/>
</dbReference>
<comment type="similarity">
    <text evidence="2 8">Belongs to the methyltransferase superfamily. RRP8 family.</text>
</comment>
<feature type="compositionally biased region" description="Basic residues" evidence="9">
    <location>
        <begin position="1"/>
        <end position="20"/>
    </location>
</feature>
<dbReference type="FunFam" id="3.40.50.150:FF:000457">
    <property type="entry name" value="Ribosomal RNA-processing protein 8"/>
    <property type="match status" value="1"/>
</dbReference>
<comment type="subcellular location">
    <subcellularLocation>
        <location evidence="1 8">Nucleus</location>
        <location evidence="1 8">Nucleolus</location>
    </subcellularLocation>
</comment>
<dbReference type="Proteomes" id="UP000319462">
    <property type="component" value="Chromosome 20"/>
</dbReference>
<dbReference type="EC" id="2.1.1.-" evidence="8"/>
<dbReference type="InterPro" id="IPR007823">
    <property type="entry name" value="RRP8"/>
</dbReference>
<protein>
    <recommendedName>
        <fullName evidence="8">Ribosomal RNA-processing protein 8</fullName>
        <ecNumber evidence="8">2.1.1.-</ecNumber>
    </recommendedName>
</protein>